<feature type="region of interest" description="Disordered" evidence="1">
    <location>
        <begin position="76"/>
        <end position="95"/>
    </location>
</feature>
<organism evidence="2 3">
    <name type="scientific">Mycena metata</name>
    <dbReference type="NCBI Taxonomy" id="1033252"/>
    <lineage>
        <taxon>Eukaryota</taxon>
        <taxon>Fungi</taxon>
        <taxon>Dikarya</taxon>
        <taxon>Basidiomycota</taxon>
        <taxon>Agaricomycotina</taxon>
        <taxon>Agaricomycetes</taxon>
        <taxon>Agaricomycetidae</taxon>
        <taxon>Agaricales</taxon>
        <taxon>Marasmiineae</taxon>
        <taxon>Mycenaceae</taxon>
        <taxon>Mycena</taxon>
    </lineage>
</organism>
<dbReference type="AlphaFoldDB" id="A0AAD7HDI3"/>
<evidence type="ECO:0000313" key="3">
    <source>
        <dbReference type="Proteomes" id="UP001215598"/>
    </source>
</evidence>
<comment type="caution">
    <text evidence="2">The sequence shown here is derived from an EMBL/GenBank/DDBJ whole genome shotgun (WGS) entry which is preliminary data.</text>
</comment>
<name>A0AAD7HDI3_9AGAR</name>
<dbReference type="Proteomes" id="UP001215598">
    <property type="component" value="Unassembled WGS sequence"/>
</dbReference>
<sequence>MGKHKSEAKKASQDADHLNSLRNINVRNEKELNAFKLKFNPFFSGDFQEVIRYLSNIAVEHHDLHQVLKSVNSRIKEHKSTGTSSNATHRQKRSLEAKRSACAAKSYALVQRVIEFHNVLVENEATFFGRPNLAH</sequence>
<accession>A0AAD7HDI3</accession>
<reference evidence="2" key="1">
    <citation type="submission" date="2023-03" db="EMBL/GenBank/DDBJ databases">
        <title>Massive genome expansion in bonnet fungi (Mycena s.s.) driven by repeated elements and novel gene families across ecological guilds.</title>
        <authorList>
            <consortium name="Lawrence Berkeley National Laboratory"/>
            <person name="Harder C.B."/>
            <person name="Miyauchi S."/>
            <person name="Viragh M."/>
            <person name="Kuo A."/>
            <person name="Thoen E."/>
            <person name="Andreopoulos B."/>
            <person name="Lu D."/>
            <person name="Skrede I."/>
            <person name="Drula E."/>
            <person name="Henrissat B."/>
            <person name="Morin E."/>
            <person name="Kohler A."/>
            <person name="Barry K."/>
            <person name="LaButti K."/>
            <person name="Morin E."/>
            <person name="Salamov A."/>
            <person name="Lipzen A."/>
            <person name="Mereny Z."/>
            <person name="Hegedus B."/>
            <person name="Baldrian P."/>
            <person name="Stursova M."/>
            <person name="Weitz H."/>
            <person name="Taylor A."/>
            <person name="Grigoriev I.V."/>
            <person name="Nagy L.G."/>
            <person name="Martin F."/>
            <person name="Kauserud H."/>
        </authorList>
    </citation>
    <scope>NUCLEOTIDE SEQUENCE</scope>
    <source>
        <strain evidence="2">CBHHK182m</strain>
    </source>
</reference>
<gene>
    <name evidence="2" type="ORF">B0H16DRAFT_1475685</name>
</gene>
<protein>
    <submittedName>
        <fullName evidence="2">Uncharacterized protein</fullName>
    </submittedName>
</protein>
<keyword evidence="3" id="KW-1185">Reference proteome</keyword>
<evidence type="ECO:0000313" key="2">
    <source>
        <dbReference type="EMBL" id="KAJ7718263.1"/>
    </source>
</evidence>
<dbReference type="EMBL" id="JARKIB010000267">
    <property type="protein sequence ID" value="KAJ7718263.1"/>
    <property type="molecule type" value="Genomic_DNA"/>
</dbReference>
<proteinExistence type="predicted"/>
<evidence type="ECO:0000256" key="1">
    <source>
        <dbReference type="SAM" id="MobiDB-lite"/>
    </source>
</evidence>